<keyword evidence="2" id="KW-0238">DNA-binding</keyword>
<organism evidence="6 7">
    <name type="scientific">Candidatus Enterococcus moelleringii</name>
    <dbReference type="NCBI Taxonomy" id="2815325"/>
    <lineage>
        <taxon>Bacteria</taxon>
        <taxon>Bacillati</taxon>
        <taxon>Bacillota</taxon>
        <taxon>Bacilli</taxon>
        <taxon>Lactobacillales</taxon>
        <taxon>Enterococcaceae</taxon>
        <taxon>Enterococcus</taxon>
    </lineage>
</organism>
<dbReference type="PROSITE" id="PS51464">
    <property type="entry name" value="SIS"/>
    <property type="match status" value="1"/>
</dbReference>
<dbReference type="InterPro" id="IPR036388">
    <property type="entry name" value="WH-like_DNA-bd_sf"/>
</dbReference>
<dbReference type="InterPro" id="IPR046348">
    <property type="entry name" value="SIS_dom_sf"/>
</dbReference>
<feature type="domain" description="SIS" evidence="5">
    <location>
        <begin position="107"/>
        <end position="250"/>
    </location>
</feature>
<evidence type="ECO:0000256" key="1">
    <source>
        <dbReference type="ARBA" id="ARBA00023015"/>
    </source>
</evidence>
<dbReference type="InterPro" id="IPR047640">
    <property type="entry name" value="RpiR-like"/>
</dbReference>
<dbReference type="RefSeq" id="WP_207671626.1">
    <property type="nucleotide sequence ID" value="NZ_JAFREM010000002.1"/>
</dbReference>
<dbReference type="CDD" id="cd05013">
    <property type="entry name" value="SIS_RpiR"/>
    <property type="match status" value="1"/>
</dbReference>
<proteinExistence type="predicted"/>
<evidence type="ECO:0000259" key="4">
    <source>
        <dbReference type="PROSITE" id="PS51071"/>
    </source>
</evidence>
<dbReference type="Proteomes" id="UP000664601">
    <property type="component" value="Unassembled WGS sequence"/>
</dbReference>
<name>A0ABS3L898_9ENTE</name>
<keyword evidence="3" id="KW-0804">Transcription</keyword>
<dbReference type="PANTHER" id="PTHR30514:SF1">
    <property type="entry name" value="HTH-TYPE TRANSCRIPTIONAL REGULATOR HEXR-RELATED"/>
    <property type="match status" value="1"/>
</dbReference>
<sequence>MNLRDLINSRQESFSETEKEILAYMLDNQPNVEAMTISSLATAAHVSKSSVIRLTKKLGFSGYSELKYFLKSSKDNPNDNLYDVLANQRKDIEDTQKYLDQLDFEPLMQLLANANIVYCYGTGYAQKNAANEFSKSLLGCKVRSMVLPAKTEFDVSMSAFTKQDLVIFISLSGETDEMKEDIKILKLRQIPFIAITEFSQNYMSSLANYSLHYHVTPMVIHGQSRQLHSFITLNLLLDTIIRRYIVSLGKEQESSL</sequence>
<dbReference type="SUPFAM" id="SSF46689">
    <property type="entry name" value="Homeodomain-like"/>
    <property type="match status" value="1"/>
</dbReference>
<dbReference type="EMBL" id="JAFREM010000002">
    <property type="protein sequence ID" value="MBO1304684.1"/>
    <property type="molecule type" value="Genomic_DNA"/>
</dbReference>
<dbReference type="Gene3D" id="3.40.50.10490">
    <property type="entry name" value="Glucose-6-phosphate isomerase like protein, domain 1"/>
    <property type="match status" value="1"/>
</dbReference>
<dbReference type="PROSITE" id="PS51071">
    <property type="entry name" value="HTH_RPIR"/>
    <property type="match status" value="1"/>
</dbReference>
<keyword evidence="7" id="KW-1185">Reference proteome</keyword>
<protein>
    <submittedName>
        <fullName evidence="6">MurR/RpiR family transcriptional regulator</fullName>
    </submittedName>
</protein>
<dbReference type="InterPro" id="IPR000281">
    <property type="entry name" value="HTH_RpiR"/>
</dbReference>
<dbReference type="Pfam" id="PF01418">
    <property type="entry name" value="HTH_6"/>
    <property type="match status" value="1"/>
</dbReference>
<evidence type="ECO:0000256" key="2">
    <source>
        <dbReference type="ARBA" id="ARBA00023125"/>
    </source>
</evidence>
<dbReference type="Gene3D" id="1.10.10.10">
    <property type="entry name" value="Winged helix-like DNA-binding domain superfamily/Winged helix DNA-binding domain"/>
    <property type="match status" value="1"/>
</dbReference>
<dbReference type="PANTHER" id="PTHR30514">
    <property type="entry name" value="GLUCOKINASE"/>
    <property type="match status" value="1"/>
</dbReference>
<evidence type="ECO:0000313" key="7">
    <source>
        <dbReference type="Proteomes" id="UP000664601"/>
    </source>
</evidence>
<evidence type="ECO:0000313" key="6">
    <source>
        <dbReference type="EMBL" id="MBO1304684.1"/>
    </source>
</evidence>
<dbReference type="InterPro" id="IPR001347">
    <property type="entry name" value="SIS_dom"/>
</dbReference>
<comment type="caution">
    <text evidence="6">The sequence shown here is derived from an EMBL/GenBank/DDBJ whole genome shotgun (WGS) entry which is preliminary data.</text>
</comment>
<evidence type="ECO:0000259" key="5">
    <source>
        <dbReference type="PROSITE" id="PS51464"/>
    </source>
</evidence>
<feature type="domain" description="HTH rpiR-type" evidence="4">
    <location>
        <begin position="1"/>
        <end position="77"/>
    </location>
</feature>
<keyword evidence="1" id="KW-0805">Transcription regulation</keyword>
<dbReference type="SUPFAM" id="SSF53697">
    <property type="entry name" value="SIS domain"/>
    <property type="match status" value="1"/>
</dbReference>
<reference evidence="6 7" key="1">
    <citation type="submission" date="2021-03" db="EMBL/GenBank/DDBJ databases">
        <title>Enterococcal diversity collection.</title>
        <authorList>
            <person name="Gilmore M.S."/>
            <person name="Schwartzman J."/>
            <person name="Van Tyne D."/>
            <person name="Martin M."/>
            <person name="Earl A.M."/>
            <person name="Manson A.L."/>
            <person name="Straub T."/>
            <person name="Salamzade R."/>
            <person name="Saavedra J."/>
            <person name="Lebreton F."/>
            <person name="Prichula J."/>
            <person name="Schaufler K."/>
            <person name="Gaca A."/>
            <person name="Sgardioli B."/>
            <person name="Wagenaar J."/>
            <person name="Strong T."/>
        </authorList>
    </citation>
    <scope>NUCLEOTIDE SEQUENCE [LARGE SCALE GENOMIC DNA]</scope>
    <source>
        <strain evidence="6 7">669A</strain>
    </source>
</reference>
<gene>
    <name evidence="6" type="ORF">JZO70_00815</name>
</gene>
<dbReference type="InterPro" id="IPR009057">
    <property type="entry name" value="Homeodomain-like_sf"/>
</dbReference>
<evidence type="ECO:0000256" key="3">
    <source>
        <dbReference type="ARBA" id="ARBA00023163"/>
    </source>
</evidence>
<accession>A0ABS3L898</accession>
<dbReference type="InterPro" id="IPR035472">
    <property type="entry name" value="RpiR-like_SIS"/>
</dbReference>
<dbReference type="Pfam" id="PF01380">
    <property type="entry name" value="SIS"/>
    <property type="match status" value="1"/>
</dbReference>